<dbReference type="EC" id="3.2.1.52" evidence="3"/>
<dbReference type="GO" id="GO:0004563">
    <property type="term" value="F:beta-N-acetylhexosaminidase activity"/>
    <property type="evidence" value="ECO:0007669"/>
    <property type="project" value="UniProtKB-EC"/>
</dbReference>
<evidence type="ECO:0000256" key="4">
    <source>
        <dbReference type="ARBA" id="ARBA00022801"/>
    </source>
</evidence>
<dbReference type="InterPro" id="IPR050226">
    <property type="entry name" value="NagZ_Beta-hexosaminidase"/>
</dbReference>
<dbReference type="EMBL" id="FNHF01000001">
    <property type="protein sequence ID" value="SDL84051.1"/>
    <property type="molecule type" value="Genomic_DNA"/>
</dbReference>
<dbReference type="Gene3D" id="3.20.20.300">
    <property type="entry name" value="Glycoside hydrolase, family 3, N-terminal domain"/>
    <property type="match status" value="1"/>
</dbReference>
<keyword evidence="8" id="KW-1185">Reference proteome</keyword>
<evidence type="ECO:0000313" key="8">
    <source>
        <dbReference type="Proteomes" id="UP000182347"/>
    </source>
</evidence>
<comment type="similarity">
    <text evidence="2">Belongs to the glycosyl hydrolase 3 family.</text>
</comment>
<protein>
    <recommendedName>
        <fullName evidence="3">beta-N-acetylhexosaminidase</fullName>
        <ecNumber evidence="3">3.2.1.52</ecNumber>
    </recommendedName>
</protein>
<evidence type="ECO:0000256" key="2">
    <source>
        <dbReference type="ARBA" id="ARBA00005336"/>
    </source>
</evidence>
<dbReference type="PROSITE" id="PS00775">
    <property type="entry name" value="GLYCOSYL_HYDROL_F3"/>
    <property type="match status" value="1"/>
</dbReference>
<keyword evidence="5" id="KW-0326">Glycosidase</keyword>
<evidence type="ECO:0000256" key="3">
    <source>
        <dbReference type="ARBA" id="ARBA00012663"/>
    </source>
</evidence>
<dbReference type="InterPro" id="IPR017853">
    <property type="entry name" value="GH"/>
</dbReference>
<keyword evidence="4" id="KW-0378">Hydrolase</keyword>
<dbReference type="GO" id="GO:0005975">
    <property type="term" value="P:carbohydrate metabolic process"/>
    <property type="evidence" value="ECO:0007669"/>
    <property type="project" value="InterPro"/>
</dbReference>
<dbReference type="InterPro" id="IPR001764">
    <property type="entry name" value="Glyco_hydro_3_N"/>
</dbReference>
<dbReference type="InterPro" id="IPR025453">
    <property type="entry name" value="DUF4309"/>
</dbReference>
<sequence length="572" mass="64051">MKNKNYKGVFLVVFLLVLAVAAVFYLQKHTVVDSARNHVSFLPPRSPVKEIPGINQNPEEQIEEILKDAREGKIRDASFIDGETDRQMVIDQWGDPDQKTETDLGVYEDYHEKKVTIGYVGDFVFDLRSFSNTVQALHFKDIIAVLGDPDNTTYYEDEKHNQEILHYQVNDSFELRWILPKPDKELANPTVDHISLITDPDGIKVEDSSASTLVKQMNLSEKIGQMVIGGISGTGMGKQEQSLIDDYHIGGFIFYAANLESPKQTNKLLNNLKAENKQNKLPLLLSVDQEGGRISRLPGNLSKLPTNEWIGELDKPDFSYQAGEILGNELKAFGFNMNFAPVLDVNSNPDNPVIGDRSFGADPEIVSELGVQTMKGIESKQIIPVIKHFPGHGDTSVDSHYQLPKVNKTLEQLEKLELLPFRRAINQGADAVMIAHILLPHLDESYPASISKEVITDLLRNRLGYDGLVMTDDMTMEAIIDNFEIGQASVDSVLAGSDVILVAHDYQKVVRVIDALRTAVENGEISEERINESVKRIIRLKQQYGLKDDPVNKVDITSLNQSIDTLLNKYNQ</sequence>
<dbReference type="Pfam" id="PF00933">
    <property type="entry name" value="Glyco_hydro_3"/>
    <property type="match status" value="1"/>
</dbReference>
<dbReference type="Proteomes" id="UP000182347">
    <property type="component" value="Unassembled WGS sequence"/>
</dbReference>
<dbReference type="AlphaFoldDB" id="A0A1G9NCK8"/>
<reference evidence="8" key="1">
    <citation type="submission" date="2016-10" db="EMBL/GenBank/DDBJ databases">
        <authorList>
            <person name="Varghese N."/>
            <person name="Submissions S."/>
        </authorList>
    </citation>
    <scope>NUCLEOTIDE SEQUENCE [LARGE SCALE GENOMIC DNA]</scope>
    <source>
        <strain evidence="8">CGMCC 1.6199</strain>
    </source>
</reference>
<dbReference type="PANTHER" id="PTHR30480">
    <property type="entry name" value="BETA-HEXOSAMINIDASE-RELATED"/>
    <property type="match status" value="1"/>
</dbReference>
<dbReference type="STRING" id="482461.SAMN05216244_0936"/>
<organism evidence="7 8">
    <name type="scientific">Sediminibacillus halophilus</name>
    <dbReference type="NCBI Taxonomy" id="482461"/>
    <lineage>
        <taxon>Bacteria</taxon>
        <taxon>Bacillati</taxon>
        <taxon>Bacillota</taxon>
        <taxon>Bacilli</taxon>
        <taxon>Bacillales</taxon>
        <taxon>Bacillaceae</taxon>
        <taxon>Sediminibacillus</taxon>
    </lineage>
</organism>
<evidence type="ECO:0000256" key="5">
    <source>
        <dbReference type="ARBA" id="ARBA00023295"/>
    </source>
</evidence>
<dbReference type="NCBIfam" id="NF003740">
    <property type="entry name" value="PRK05337.1"/>
    <property type="match status" value="1"/>
</dbReference>
<dbReference type="PANTHER" id="PTHR30480:SF13">
    <property type="entry name" value="BETA-HEXOSAMINIDASE"/>
    <property type="match status" value="1"/>
</dbReference>
<proteinExistence type="inferred from homology"/>
<dbReference type="SUPFAM" id="SSF51445">
    <property type="entry name" value="(Trans)glycosidases"/>
    <property type="match status" value="1"/>
</dbReference>
<evidence type="ECO:0000259" key="6">
    <source>
        <dbReference type="Pfam" id="PF00933"/>
    </source>
</evidence>
<dbReference type="Pfam" id="PF14172">
    <property type="entry name" value="DUF4309"/>
    <property type="match status" value="1"/>
</dbReference>
<feature type="domain" description="Glycoside hydrolase family 3 N-terminal" evidence="6">
    <location>
        <begin position="219"/>
        <end position="540"/>
    </location>
</feature>
<dbReference type="OrthoDB" id="9805821at2"/>
<evidence type="ECO:0000313" key="7">
    <source>
        <dbReference type="EMBL" id="SDL84051.1"/>
    </source>
</evidence>
<evidence type="ECO:0000256" key="1">
    <source>
        <dbReference type="ARBA" id="ARBA00001231"/>
    </source>
</evidence>
<comment type="catalytic activity">
    <reaction evidence="1">
        <text>Hydrolysis of terminal non-reducing N-acetyl-D-hexosamine residues in N-acetyl-beta-D-hexosaminides.</text>
        <dbReference type="EC" id="3.2.1.52"/>
    </reaction>
</comment>
<dbReference type="InterPro" id="IPR019800">
    <property type="entry name" value="Glyco_hydro_3_AS"/>
</dbReference>
<gene>
    <name evidence="7" type="ORF">SAMN05216244_0936</name>
</gene>
<dbReference type="RefSeq" id="WP_074597666.1">
    <property type="nucleotide sequence ID" value="NZ_FNHF01000001.1"/>
</dbReference>
<dbReference type="GO" id="GO:0009254">
    <property type="term" value="P:peptidoglycan turnover"/>
    <property type="evidence" value="ECO:0007669"/>
    <property type="project" value="TreeGrafter"/>
</dbReference>
<dbReference type="InterPro" id="IPR036962">
    <property type="entry name" value="Glyco_hydro_3_N_sf"/>
</dbReference>
<name>A0A1G9NCK8_9BACI</name>
<accession>A0A1G9NCK8</accession>